<evidence type="ECO:0000313" key="4">
    <source>
        <dbReference type="Proteomes" id="UP000248314"/>
    </source>
</evidence>
<evidence type="ECO:0000313" key="3">
    <source>
        <dbReference type="EMBL" id="PXX22577.1"/>
    </source>
</evidence>
<dbReference type="RefSeq" id="WP_110370136.1">
    <property type="nucleotide sequence ID" value="NZ_QJJX01000010.1"/>
</dbReference>
<feature type="transmembrane region" description="Helical" evidence="2">
    <location>
        <begin position="595"/>
        <end position="614"/>
    </location>
</feature>
<feature type="transmembrane region" description="Helical" evidence="2">
    <location>
        <begin position="303"/>
        <end position="324"/>
    </location>
</feature>
<feature type="transmembrane region" description="Helical" evidence="2">
    <location>
        <begin position="413"/>
        <end position="430"/>
    </location>
</feature>
<feature type="region of interest" description="Disordered" evidence="1">
    <location>
        <begin position="69"/>
        <end position="124"/>
    </location>
</feature>
<dbReference type="PANTHER" id="PTHR38434">
    <property type="entry name" value="BLL2549 PROTEIN"/>
    <property type="match status" value="1"/>
</dbReference>
<feature type="transmembrane region" description="Helical" evidence="2">
    <location>
        <begin position="6"/>
        <end position="27"/>
    </location>
</feature>
<feature type="region of interest" description="Disordered" evidence="1">
    <location>
        <begin position="927"/>
        <end position="951"/>
    </location>
</feature>
<comment type="caution">
    <text evidence="3">The sequence shown here is derived from an EMBL/GenBank/DDBJ whole genome shotgun (WGS) entry which is preliminary data.</text>
</comment>
<dbReference type="Pfam" id="PF10101">
    <property type="entry name" value="DUF2339"/>
    <property type="match status" value="1"/>
</dbReference>
<feature type="compositionally biased region" description="Basic and acidic residues" evidence="1">
    <location>
        <begin position="74"/>
        <end position="83"/>
    </location>
</feature>
<feature type="compositionally biased region" description="Basic and acidic residues" evidence="1">
    <location>
        <begin position="159"/>
        <end position="174"/>
    </location>
</feature>
<feature type="transmembrane region" description="Helical" evidence="2">
    <location>
        <begin position="755"/>
        <end position="773"/>
    </location>
</feature>
<feature type="compositionally biased region" description="Polar residues" evidence="1">
    <location>
        <begin position="143"/>
        <end position="154"/>
    </location>
</feature>
<feature type="transmembrane region" description="Helical" evidence="2">
    <location>
        <begin position="461"/>
        <end position="479"/>
    </location>
</feature>
<reference evidence="3 4" key="1">
    <citation type="submission" date="2018-05" db="EMBL/GenBank/DDBJ databases">
        <title>Genomic Encyclopedia of Type Strains, Phase I: the one thousand microbial genomes (KMG-I) project.</title>
        <authorList>
            <person name="Kyrpides N."/>
        </authorList>
    </citation>
    <scope>NUCLEOTIDE SEQUENCE [LARGE SCALE GENOMIC DNA]</scope>
    <source>
        <strain evidence="3 4">DSM 15611</strain>
    </source>
</reference>
<feature type="compositionally biased region" description="Polar residues" evidence="1">
    <location>
        <begin position="236"/>
        <end position="247"/>
    </location>
</feature>
<feature type="transmembrane region" description="Helical" evidence="2">
    <location>
        <begin position="621"/>
        <end position="644"/>
    </location>
</feature>
<feature type="region of interest" description="Disordered" evidence="1">
    <location>
        <begin position="138"/>
        <end position="174"/>
    </location>
</feature>
<dbReference type="Proteomes" id="UP000248314">
    <property type="component" value="Unassembled WGS sequence"/>
</dbReference>
<feature type="transmembrane region" description="Helical" evidence="2">
    <location>
        <begin position="697"/>
        <end position="716"/>
    </location>
</feature>
<feature type="transmembrane region" description="Helical" evidence="2">
    <location>
        <begin position="336"/>
        <end position="352"/>
    </location>
</feature>
<feature type="transmembrane region" description="Helical" evidence="2">
    <location>
        <begin position="899"/>
        <end position="916"/>
    </location>
</feature>
<keyword evidence="4" id="KW-1185">Reference proteome</keyword>
<evidence type="ECO:0000256" key="2">
    <source>
        <dbReference type="SAM" id="Phobius"/>
    </source>
</evidence>
<gene>
    <name evidence="3" type="ORF">EJ73_01112</name>
</gene>
<protein>
    <submittedName>
        <fullName evidence="3">Putative membrane protein DUF2339</fullName>
    </submittedName>
</protein>
<evidence type="ECO:0000256" key="1">
    <source>
        <dbReference type="SAM" id="MobiDB-lite"/>
    </source>
</evidence>
<feature type="transmembrane region" description="Helical" evidence="2">
    <location>
        <begin position="817"/>
        <end position="835"/>
    </location>
</feature>
<dbReference type="STRING" id="1122991.GCA_000613445_00805"/>
<dbReference type="PANTHER" id="PTHR38434:SF1">
    <property type="entry name" value="BLL2549 PROTEIN"/>
    <property type="match status" value="1"/>
</dbReference>
<feature type="transmembrane region" description="Helical" evidence="2">
    <location>
        <begin position="722"/>
        <end position="743"/>
    </location>
</feature>
<dbReference type="InterPro" id="IPR019286">
    <property type="entry name" value="DUF2339_TM"/>
</dbReference>
<feature type="region of interest" description="Disordered" evidence="1">
    <location>
        <begin position="232"/>
        <end position="256"/>
    </location>
</feature>
<keyword evidence="2" id="KW-1133">Transmembrane helix</keyword>
<feature type="transmembrane region" description="Helical" evidence="2">
    <location>
        <begin position="485"/>
        <end position="507"/>
    </location>
</feature>
<dbReference type="AlphaFoldDB" id="A0A318I4Z0"/>
<dbReference type="EMBL" id="QJJX01000010">
    <property type="protein sequence ID" value="PXX22577.1"/>
    <property type="molecule type" value="Genomic_DNA"/>
</dbReference>
<keyword evidence="2" id="KW-0472">Membrane</keyword>
<feature type="transmembrane region" description="Helical" evidence="2">
    <location>
        <begin position="656"/>
        <end position="676"/>
    </location>
</feature>
<feature type="transmembrane region" description="Helical" evidence="2">
    <location>
        <begin position="436"/>
        <end position="454"/>
    </location>
</feature>
<feature type="transmembrane region" description="Helical" evidence="2">
    <location>
        <begin position="841"/>
        <end position="860"/>
    </location>
</feature>
<accession>A0A318I4Z0</accession>
<feature type="compositionally biased region" description="Low complexity" evidence="1">
    <location>
        <begin position="210"/>
        <end position="220"/>
    </location>
</feature>
<feature type="compositionally biased region" description="Low complexity" evidence="1">
    <location>
        <begin position="87"/>
        <end position="97"/>
    </location>
</feature>
<feature type="transmembrane region" description="Helical" evidence="2">
    <location>
        <begin position="388"/>
        <end position="406"/>
    </location>
</feature>
<sequence>MYDDFSLYIYSTIVIFITVIIAVKLSLNGKLSELLFQVRFMQKRLESATEEINKLREKLSEQLNQSADITAENKQQERKDSAEKPVTTTNETLTDNQTIKHAGDVTQPDATPTTETEVKTVGEQQRIVSPIATIEVPVVPVGEQTNGSEPSPSLTEDEVDKHETATNNKENEAKNELTAAEYAENETENEACEVANEAEAQDNATDIPTQNEPQPAEKQPEPAIAFVQVESEETGNKTQQPTNSAQEQKVEHEPQHAMTGKEYLESLRKEAKNKGYNEAIDDDSAVFSLSEGFNFEKFIGENLLGKIGILALVLGISFFVKYAIDQNWIGHTARTALGYIAGTLLMGIAWQLSKRYRPFSSLLAGGGCAVYYLTTAIAFHYYQIFTQPVAFGIMVCVTLFMAWTASHYGRRELAVTALVGGFLAPFLTATGTVNLLFLYVYMAILNLGCLYLAIRKRWNELPLISIFATYVVLLMSVDVSNTQPYAINALFYALFWLIFAISSITLLRRKMSPLFTGFHLGGAIFSSILTLLLVGWLNQYGSNDNALAALVIGIFYLGTHQWMRKTEQCEGVAQSVFLSLGLAFATMSLPMFFSGSTLTICFSAEMVLLLWLYCTVKLKPYGIAATLSLVITAVCLFLNIGFTIPEGAVVTSKPHIAVFNSFFISDFFRALCLFAFAAVMDYHKERLQGVYNPWNNIVYGLGVMALYLCISSELLFFTNENIYVSSITVLRLAIILGVAVGFLRRYPASKCAWLYAIYLSLATFLIVTDVYYYEYCTGALLAIGLQWLGFVFAVALFVVSGRNYYKHCEAPSGKFTVFFNIAATLLWISIVRTLLMQTNIQQYSAGLSLSLAAAGALQMLLGMRLPNKTMRLLSIGTFGVIIVKLALYDVWLMPAVGRIVVFIILGALLLVVSFMYQKLKDTLNLSGDDQASKPLESEQEPTNSKQKESSE</sequence>
<feature type="transmembrane region" description="Helical" evidence="2">
    <location>
        <begin position="872"/>
        <end position="893"/>
    </location>
</feature>
<feature type="transmembrane region" description="Helical" evidence="2">
    <location>
        <begin position="779"/>
        <end position="805"/>
    </location>
</feature>
<organism evidence="3 4">
    <name type="scientific">Hoylesella shahii DSM 15611 = JCM 12083</name>
    <dbReference type="NCBI Taxonomy" id="1122991"/>
    <lineage>
        <taxon>Bacteria</taxon>
        <taxon>Pseudomonadati</taxon>
        <taxon>Bacteroidota</taxon>
        <taxon>Bacteroidia</taxon>
        <taxon>Bacteroidales</taxon>
        <taxon>Prevotellaceae</taxon>
        <taxon>Hoylesella</taxon>
    </lineage>
</organism>
<name>A0A318I4Z0_9BACT</name>
<feature type="transmembrane region" description="Helical" evidence="2">
    <location>
        <begin position="514"/>
        <end position="537"/>
    </location>
</feature>
<feature type="transmembrane region" description="Helical" evidence="2">
    <location>
        <begin position="359"/>
        <end position="382"/>
    </location>
</feature>
<feature type="region of interest" description="Disordered" evidence="1">
    <location>
        <begin position="198"/>
        <end position="220"/>
    </location>
</feature>
<proteinExistence type="predicted"/>
<keyword evidence="2" id="KW-0812">Transmembrane</keyword>